<reference evidence="2" key="1">
    <citation type="journal article" date="2019" name="Int. J. Syst. Evol. Microbiol.">
        <title>The Global Catalogue of Microorganisms (GCM) 10K type strain sequencing project: providing services to taxonomists for standard genome sequencing and annotation.</title>
        <authorList>
            <consortium name="The Broad Institute Genomics Platform"/>
            <consortium name="The Broad Institute Genome Sequencing Center for Infectious Disease"/>
            <person name="Wu L."/>
            <person name="Ma J."/>
        </authorList>
    </citation>
    <scope>NUCLEOTIDE SEQUENCE [LARGE SCALE GENOMIC DNA]</scope>
    <source>
        <strain evidence="2">JCM 17525</strain>
    </source>
</reference>
<dbReference type="SUPFAM" id="SSF53474">
    <property type="entry name" value="alpha/beta-Hydrolases"/>
    <property type="match status" value="1"/>
</dbReference>
<dbReference type="EMBL" id="BAABBI010000002">
    <property type="protein sequence ID" value="GAA3786783.1"/>
    <property type="molecule type" value="Genomic_DNA"/>
</dbReference>
<keyword evidence="2" id="KW-1185">Reference proteome</keyword>
<sequence>MSQDIIHVYFMPGMAASSLIFEHIKLPEDSFQMHYLEWLVPEKNETLQDYAKRTAASITHENVVLAGVSFGGVLVQEMSKFVSTRKVLVISSVKSRGELPNRMKLAKFTNAYKLIPTKKLSNIDVLAKYAFGKVANDRIELYRKYLLVNDPYYLEWAIKQLMFWKPQDIQANIVHIHGDKDKVFPTYHLKNFIPVKGGSHIMIINKYKWFNENLAKIILDEKLA</sequence>
<organism evidence="1 2">
    <name type="scientific">Corallibacter vietnamensis</name>
    <dbReference type="NCBI Taxonomy" id="904130"/>
    <lineage>
        <taxon>Bacteria</taxon>
        <taxon>Pseudomonadati</taxon>
        <taxon>Bacteroidota</taxon>
        <taxon>Flavobacteriia</taxon>
        <taxon>Flavobacteriales</taxon>
        <taxon>Flavobacteriaceae</taxon>
        <taxon>Corallibacter</taxon>
    </lineage>
</organism>
<protein>
    <submittedName>
        <fullName evidence="1">Alpha/beta hydrolase</fullName>
    </submittedName>
</protein>
<accession>A0ABP7HCA5</accession>
<dbReference type="InterPro" id="IPR029058">
    <property type="entry name" value="AB_hydrolase_fold"/>
</dbReference>
<dbReference type="Gene3D" id="3.40.50.1820">
    <property type="entry name" value="alpha/beta hydrolase"/>
    <property type="match status" value="1"/>
</dbReference>
<comment type="caution">
    <text evidence="1">The sequence shown here is derived from an EMBL/GenBank/DDBJ whole genome shotgun (WGS) entry which is preliminary data.</text>
</comment>
<keyword evidence="1" id="KW-0378">Hydrolase</keyword>
<dbReference type="GO" id="GO:0016787">
    <property type="term" value="F:hydrolase activity"/>
    <property type="evidence" value="ECO:0007669"/>
    <property type="project" value="UniProtKB-KW"/>
</dbReference>
<dbReference type="Proteomes" id="UP001501456">
    <property type="component" value="Unassembled WGS sequence"/>
</dbReference>
<proteinExistence type="predicted"/>
<evidence type="ECO:0000313" key="1">
    <source>
        <dbReference type="EMBL" id="GAA3786783.1"/>
    </source>
</evidence>
<name>A0ABP7HCA5_9FLAO</name>
<gene>
    <name evidence="1" type="ORF">GCM10022271_19170</name>
</gene>
<evidence type="ECO:0000313" key="2">
    <source>
        <dbReference type="Proteomes" id="UP001501456"/>
    </source>
</evidence>
<dbReference type="RefSeq" id="WP_344729889.1">
    <property type="nucleotide sequence ID" value="NZ_BAABBI010000002.1"/>
</dbReference>